<name>A0ABW9YYK4_9HYPH</name>
<comment type="caution">
    <text evidence="1">The sequence shown here is derived from an EMBL/GenBank/DDBJ whole genome shotgun (WGS) entry which is preliminary data.</text>
</comment>
<dbReference type="RefSeq" id="WP_161725847.1">
    <property type="nucleotide sequence ID" value="NZ_JAAAXI010000025.1"/>
</dbReference>
<sequence length="133" mass="14620">MTERPPSQYIFGFLPSFASWALGAEDIADYLRAGRLGLSVDDLGRSCERMSRIDGNGDLRSIQWWMCRFAEMRGGHSRDDMACIQKRMCRIGFSLNQIESALALSEREAAQRLLQVGAGGTGAGQGVHVRGPP</sequence>
<gene>
    <name evidence="1" type="ORF">GR303_12340</name>
</gene>
<keyword evidence="2" id="KW-1185">Reference proteome</keyword>
<protein>
    <submittedName>
        <fullName evidence="1">Uncharacterized protein</fullName>
    </submittedName>
</protein>
<dbReference type="EMBL" id="JAAAXJ010000005">
    <property type="protein sequence ID" value="NBJ25138.1"/>
    <property type="molecule type" value="Genomic_DNA"/>
</dbReference>
<accession>A0ABW9YYK4</accession>
<proteinExistence type="predicted"/>
<evidence type="ECO:0000313" key="1">
    <source>
        <dbReference type="EMBL" id="NBJ25138.1"/>
    </source>
</evidence>
<evidence type="ECO:0000313" key="2">
    <source>
        <dbReference type="Proteomes" id="UP000818323"/>
    </source>
</evidence>
<dbReference type="Proteomes" id="UP000818323">
    <property type="component" value="Unassembled WGS sequence"/>
</dbReference>
<organism evidence="1 2">
    <name type="scientific">Microvirga arsenatis</name>
    <dbReference type="NCBI Taxonomy" id="2692265"/>
    <lineage>
        <taxon>Bacteria</taxon>
        <taxon>Pseudomonadati</taxon>
        <taxon>Pseudomonadota</taxon>
        <taxon>Alphaproteobacteria</taxon>
        <taxon>Hyphomicrobiales</taxon>
        <taxon>Methylobacteriaceae</taxon>
        <taxon>Microvirga</taxon>
    </lineage>
</organism>
<reference evidence="1 2" key="1">
    <citation type="submission" date="2020-01" db="EMBL/GenBank/DDBJ databases">
        <title>Microvirga sp. nov., an arsenate reduction bacterium isolated from Tibet hotspring sediments.</title>
        <authorList>
            <person name="Yuan C.-G."/>
        </authorList>
    </citation>
    <scope>NUCLEOTIDE SEQUENCE [LARGE SCALE GENOMIC DNA]</scope>
    <source>
        <strain evidence="1 2">SYSU G3D203</strain>
    </source>
</reference>